<evidence type="ECO:0000256" key="1">
    <source>
        <dbReference type="ARBA" id="ARBA00006586"/>
    </source>
</evidence>
<protein>
    <submittedName>
        <fullName evidence="2">Uncharacterized protein</fullName>
    </submittedName>
</protein>
<dbReference type="Proteomes" id="UP000030907">
    <property type="component" value="Chromosome"/>
</dbReference>
<dbReference type="RefSeq" id="WP_039574778.1">
    <property type="nucleotide sequence ID" value="NZ_CP009122.1"/>
</dbReference>
<evidence type="ECO:0000313" key="3">
    <source>
        <dbReference type="Proteomes" id="UP000030907"/>
    </source>
</evidence>
<accession>A0A0A7PGQ3</accession>
<reference evidence="2 3" key="1">
    <citation type="journal article" date="2015" name="Int. J. Syst. Evol. Microbiol.">
        <title>Description of Sphingopyxis fribergensis sp. nov. - a soil bacterium with the ability to degrade styrene and phenylacetic acid.</title>
        <authorList>
            <person name="Oelschlagel M."/>
            <person name="Ruckert C."/>
            <person name="Kalinowski J."/>
            <person name="Schmidt G."/>
            <person name="Schlomann M."/>
            <person name="Tischler D."/>
        </authorList>
    </citation>
    <scope>NUCLEOTIDE SEQUENCE [LARGE SCALE GENOMIC DNA]</scope>
    <source>
        <strain evidence="2 3">Kp5.2</strain>
    </source>
</reference>
<dbReference type="GO" id="GO:0016811">
    <property type="term" value="F:hydrolase activity, acting on carbon-nitrogen (but not peptide) bonds, in linear amides"/>
    <property type="evidence" value="ECO:0007669"/>
    <property type="project" value="InterPro"/>
</dbReference>
<dbReference type="Gene3D" id="1.10.439.10">
    <property type="entry name" value="Penicillin Amidohydrolase, domain 1"/>
    <property type="match status" value="1"/>
</dbReference>
<comment type="similarity">
    <text evidence="1">Belongs to the peptidase S45 family.</text>
</comment>
<dbReference type="InterPro" id="IPR002692">
    <property type="entry name" value="S45"/>
</dbReference>
<evidence type="ECO:0000313" key="2">
    <source>
        <dbReference type="EMBL" id="AJA09160.1"/>
    </source>
</evidence>
<name>A0A0A7PGQ3_9SPHN</name>
<dbReference type="EMBL" id="CP009122">
    <property type="protein sequence ID" value="AJA09160.1"/>
    <property type="molecule type" value="Genomic_DNA"/>
</dbReference>
<proteinExistence type="inferred from homology"/>
<dbReference type="Pfam" id="PF01804">
    <property type="entry name" value="Penicil_amidase"/>
    <property type="match status" value="1"/>
</dbReference>
<dbReference type="InterPro" id="IPR023343">
    <property type="entry name" value="Penicillin_amidase_dom1"/>
</dbReference>
<keyword evidence="3" id="KW-1185">Reference proteome</keyword>
<organism evidence="2 3">
    <name type="scientific">Sphingopyxis fribergensis</name>
    <dbReference type="NCBI Taxonomy" id="1515612"/>
    <lineage>
        <taxon>Bacteria</taxon>
        <taxon>Pseudomonadati</taxon>
        <taxon>Pseudomonadota</taxon>
        <taxon>Alphaproteobacteria</taxon>
        <taxon>Sphingomonadales</taxon>
        <taxon>Sphingomonadaceae</taxon>
        <taxon>Sphingopyxis</taxon>
    </lineage>
</organism>
<gene>
    <name evidence="2" type="ORF">SKP52_11300</name>
</gene>
<dbReference type="SUPFAM" id="SSF56235">
    <property type="entry name" value="N-terminal nucleophile aminohydrolases (Ntn hydrolases)"/>
    <property type="match status" value="1"/>
</dbReference>
<dbReference type="OrthoDB" id="9760084at2"/>
<sequence>MSQYLMPAALAGVLFIMPAEAKERYDATIVCASYGIPHITAQGLCGAGYGVGYAYAQDNLCMIAEEFATVARERSMHLGAEAKAVVGFAPVDNLSSDPPTRGNSRSNRSRGPRCRWIDGCCRTLLGRRGNFPRSRRMTWPYSGKSQYPLPRPL</sequence>
<dbReference type="HOGENOM" id="CLU_1712112_0_0_5"/>
<dbReference type="InterPro" id="IPR029055">
    <property type="entry name" value="Ntn_hydrolases_N"/>
</dbReference>
<dbReference type="STRING" id="1515612.SKP52_11300"/>
<dbReference type="GO" id="GO:0017000">
    <property type="term" value="P:antibiotic biosynthetic process"/>
    <property type="evidence" value="ECO:0007669"/>
    <property type="project" value="InterPro"/>
</dbReference>
<dbReference type="AlphaFoldDB" id="A0A0A7PGQ3"/>
<dbReference type="KEGG" id="sphk:SKP52_11300"/>